<name>A0A2P2IYJ6_RHIMU</name>
<dbReference type="EMBL" id="GGEC01005806">
    <property type="protein sequence ID" value="MBW86289.1"/>
    <property type="molecule type" value="Transcribed_RNA"/>
</dbReference>
<accession>A0A2P2IYJ6</accession>
<sequence>MAIVLENLFVLSFPKKDSTHLLLRSYPCFT</sequence>
<reference evidence="1" key="1">
    <citation type="submission" date="2018-02" db="EMBL/GenBank/DDBJ databases">
        <title>Rhizophora mucronata_Transcriptome.</title>
        <authorList>
            <person name="Meera S.P."/>
            <person name="Sreeshan A."/>
            <person name="Augustine A."/>
        </authorList>
    </citation>
    <scope>NUCLEOTIDE SEQUENCE</scope>
    <source>
        <tissue evidence="1">Leaf</tissue>
    </source>
</reference>
<proteinExistence type="predicted"/>
<evidence type="ECO:0000313" key="1">
    <source>
        <dbReference type="EMBL" id="MBW86289.1"/>
    </source>
</evidence>
<dbReference type="AlphaFoldDB" id="A0A2P2IYJ6"/>
<protein>
    <submittedName>
        <fullName evidence="1">Uncharacterized protein</fullName>
    </submittedName>
</protein>
<organism evidence="1">
    <name type="scientific">Rhizophora mucronata</name>
    <name type="common">Asiatic mangrove</name>
    <dbReference type="NCBI Taxonomy" id="61149"/>
    <lineage>
        <taxon>Eukaryota</taxon>
        <taxon>Viridiplantae</taxon>
        <taxon>Streptophyta</taxon>
        <taxon>Embryophyta</taxon>
        <taxon>Tracheophyta</taxon>
        <taxon>Spermatophyta</taxon>
        <taxon>Magnoliopsida</taxon>
        <taxon>eudicotyledons</taxon>
        <taxon>Gunneridae</taxon>
        <taxon>Pentapetalae</taxon>
        <taxon>rosids</taxon>
        <taxon>fabids</taxon>
        <taxon>Malpighiales</taxon>
        <taxon>Rhizophoraceae</taxon>
        <taxon>Rhizophora</taxon>
    </lineage>
</organism>